<dbReference type="InterPro" id="IPR004868">
    <property type="entry name" value="DNA-dir_DNA_pol_B_mt/vir"/>
</dbReference>
<evidence type="ECO:0000256" key="1">
    <source>
        <dbReference type="ARBA" id="ARBA00005755"/>
    </source>
</evidence>
<dbReference type="EC" id="2.7.7.7" evidence="2"/>
<dbReference type="SUPFAM" id="SSF53098">
    <property type="entry name" value="Ribonuclease H-like"/>
    <property type="match status" value="1"/>
</dbReference>
<evidence type="ECO:0000256" key="2">
    <source>
        <dbReference type="ARBA" id="ARBA00012417"/>
    </source>
</evidence>
<dbReference type="PROSITE" id="PS50114">
    <property type="entry name" value="GATA_ZN_FINGER_2"/>
    <property type="match status" value="1"/>
</dbReference>
<dbReference type="EMBL" id="CALNXK010000076">
    <property type="protein sequence ID" value="CAH3145447.1"/>
    <property type="molecule type" value="Genomic_DNA"/>
</dbReference>
<dbReference type="Gene3D" id="3.90.1600.10">
    <property type="entry name" value="Palm domain of DNA polymerase"/>
    <property type="match status" value="1"/>
</dbReference>
<dbReference type="InterPro" id="IPR000679">
    <property type="entry name" value="Znf_GATA"/>
</dbReference>
<comment type="caution">
    <text evidence="11">The sequence shown here is derived from an EMBL/GenBank/DDBJ whole genome shotgun (WGS) entry which is preliminary data.</text>
</comment>
<keyword evidence="7" id="KW-0238">DNA-binding</keyword>
<keyword evidence="5" id="KW-0235">DNA replication</keyword>
<evidence type="ECO:0000256" key="7">
    <source>
        <dbReference type="ARBA" id="ARBA00023125"/>
    </source>
</evidence>
<keyword evidence="3" id="KW-0808">Transferase</keyword>
<protein>
    <recommendedName>
        <fullName evidence="2">DNA-directed DNA polymerase</fullName>
        <ecNumber evidence="2">2.7.7.7</ecNumber>
    </recommendedName>
</protein>
<evidence type="ECO:0000256" key="8">
    <source>
        <dbReference type="ARBA" id="ARBA00049244"/>
    </source>
</evidence>
<dbReference type="Gene3D" id="3.30.420.10">
    <property type="entry name" value="Ribonuclease H-like superfamily/Ribonuclease H"/>
    <property type="match status" value="1"/>
</dbReference>
<evidence type="ECO:0000256" key="4">
    <source>
        <dbReference type="ARBA" id="ARBA00022695"/>
    </source>
</evidence>
<dbReference type="PANTHER" id="PTHR33568">
    <property type="entry name" value="DNA POLYMERASE"/>
    <property type="match status" value="1"/>
</dbReference>
<dbReference type="InterPro" id="IPR036397">
    <property type="entry name" value="RNaseH_sf"/>
</dbReference>
<dbReference type="Proteomes" id="UP001159405">
    <property type="component" value="Unassembled WGS sequence"/>
</dbReference>
<reference evidence="11 12" key="1">
    <citation type="submission" date="2022-05" db="EMBL/GenBank/DDBJ databases">
        <authorList>
            <consortium name="Genoscope - CEA"/>
            <person name="William W."/>
        </authorList>
    </citation>
    <scope>NUCLEOTIDE SEQUENCE [LARGE SCALE GENOMIC DNA]</scope>
</reference>
<accession>A0ABN8PKG2</accession>
<feature type="domain" description="GATA-type" evidence="10">
    <location>
        <begin position="157"/>
        <end position="187"/>
    </location>
</feature>
<evidence type="ECO:0000256" key="9">
    <source>
        <dbReference type="PROSITE-ProRule" id="PRU00094"/>
    </source>
</evidence>
<name>A0ABN8PKG2_9CNID</name>
<dbReference type="InterPro" id="IPR043502">
    <property type="entry name" value="DNA/RNA_pol_sf"/>
</dbReference>
<keyword evidence="12" id="KW-1185">Reference proteome</keyword>
<evidence type="ECO:0000259" key="10">
    <source>
        <dbReference type="PROSITE" id="PS50114"/>
    </source>
</evidence>
<dbReference type="SUPFAM" id="SSF56672">
    <property type="entry name" value="DNA/RNA polymerases"/>
    <property type="match status" value="1"/>
</dbReference>
<dbReference type="InterPro" id="IPR012337">
    <property type="entry name" value="RNaseH-like_sf"/>
</dbReference>
<comment type="catalytic activity">
    <reaction evidence="8">
        <text>DNA(n) + a 2'-deoxyribonucleoside 5'-triphosphate = DNA(n+1) + diphosphate</text>
        <dbReference type="Rhea" id="RHEA:22508"/>
        <dbReference type="Rhea" id="RHEA-COMP:17339"/>
        <dbReference type="Rhea" id="RHEA-COMP:17340"/>
        <dbReference type="ChEBI" id="CHEBI:33019"/>
        <dbReference type="ChEBI" id="CHEBI:61560"/>
        <dbReference type="ChEBI" id="CHEBI:173112"/>
        <dbReference type="EC" id="2.7.7.7"/>
    </reaction>
</comment>
<evidence type="ECO:0000313" key="12">
    <source>
        <dbReference type="Proteomes" id="UP001159405"/>
    </source>
</evidence>
<keyword evidence="4" id="KW-0548">Nucleotidyltransferase</keyword>
<keyword evidence="9" id="KW-0862">Zinc</keyword>
<gene>
    <name evidence="11" type="ORF">PLOB_00044521</name>
</gene>
<sequence length="1142" mass="131474">MKRYREELSSDEDDELLLPNAMEEWERKGQVGGGAAAASAAPLFAFQMDIVGPRKNWKNVVNQTQFRAQLKQLRDPIDGDDIGVEITNALHAAIEAELRREKRNANDFGPPASKKICLIQSDDHYDGCTSFSAFQNRSYWCSLCEKGYNVNDAKNHPCEGRSCHSCNRTDCTDYKRNSQPTLICDCCHCRFYGANCFQHHLQTKQCQSHKTCLKCFAEYNVIKGKRHRCRFAACPSCKQVVDIQNHKCFIQPHVEKESQPKMDKEGNEKQPLPPPLFVWADIEAMQLPNREFQPNMLCYRTSEMENIVTHKGKDCVCTFLHDLDEATDIPNDDRDRPIIIIFHNLKGFDGVFLINELYKQKRTVENQLTTGCKVLAFQSGSLMFKDSLCFLPFPLADFPTTFNLTELKKGFFPHQFNLPHHKEYVGQIPSIEFFDPEGMSDKKKNELERWHEEQVKRAVQYDFAKEMEEYCRSDVALLQAGCQAFAKEFESNAGFNPFEKCVTIASACHLYWRKHCLEEKTIAIEPLRGWRGANVNNSTKALQWLYYEEDRIPNKGASADHIKHVRNGGEQCVTTSTDSYFVDGFNPATNTVYEFNGCFWHGCRTCYSNNRHCKHATNPDRTMEELFRATMAKEEALRTAGYKVNVMWECQWDELCKTNPFVKNFVSTLSLVEPLQPRQAFFGGRTGAVALHAVAEEGEEIRYVDVTSLYPWVNKNATYPIGHPSIFTNPRSQDIEDYFGLATIDIVPPADLFHPVLPVRSNKKLTFPLCSTCVKIEQSNAMLLRSSSCSHTPEERTLRGTWTTPEIQKAVAKGYKVVKIYEVWHFPKHQRREGLFAQYVNTFLKLKQEASGWPNEVGDDAEKRQDYIANYLRHENIQLDPEKIEKNPGKRSTAKLTMNSFWGKFGERPNKPKTVTITQPSQLYPYLFMHNFSLHNLRICTDDVLEAVFTEVQENVVPSNKTNIFIASFTTAWARLKLYEALDVLQERVLYYDTDSVIYRWKPGQPSIPTGDYLGQMTDELQGDFITEFISRGAKNYGYRTKEGKSECKVRGFTLNVRGKEALNFNTMKKNILSELNDPQEERRVIKVTNPNHFKRDTTHKSIKLVNQVKQYGLVFDKRVIDPKTKISYPFGYRVLTEPDKQ</sequence>
<evidence type="ECO:0000256" key="6">
    <source>
        <dbReference type="ARBA" id="ARBA00022932"/>
    </source>
</evidence>
<keyword evidence="9" id="KW-0863">Zinc-finger</keyword>
<organism evidence="11 12">
    <name type="scientific">Porites lobata</name>
    <dbReference type="NCBI Taxonomy" id="104759"/>
    <lineage>
        <taxon>Eukaryota</taxon>
        <taxon>Metazoa</taxon>
        <taxon>Cnidaria</taxon>
        <taxon>Anthozoa</taxon>
        <taxon>Hexacorallia</taxon>
        <taxon>Scleractinia</taxon>
        <taxon>Fungiina</taxon>
        <taxon>Poritidae</taxon>
        <taxon>Porites</taxon>
    </lineage>
</organism>
<dbReference type="InterPro" id="IPR023211">
    <property type="entry name" value="DNA_pol_palm_dom_sf"/>
</dbReference>
<evidence type="ECO:0000256" key="5">
    <source>
        <dbReference type="ARBA" id="ARBA00022705"/>
    </source>
</evidence>
<dbReference type="Gene3D" id="1.10.287.690">
    <property type="entry name" value="Helix hairpin bin"/>
    <property type="match status" value="1"/>
</dbReference>
<dbReference type="Pfam" id="PF03175">
    <property type="entry name" value="DNA_pol_B_2"/>
    <property type="match status" value="3"/>
</dbReference>
<comment type="similarity">
    <text evidence="1">Belongs to the DNA polymerase type-B family.</text>
</comment>
<dbReference type="Gene3D" id="3.40.960.10">
    <property type="entry name" value="VSR Endonuclease"/>
    <property type="match status" value="1"/>
</dbReference>
<proteinExistence type="inferred from homology"/>
<keyword evidence="6" id="KW-0239">DNA-directed DNA polymerase</keyword>
<evidence type="ECO:0000256" key="3">
    <source>
        <dbReference type="ARBA" id="ARBA00022679"/>
    </source>
</evidence>
<dbReference type="PANTHER" id="PTHR33568:SF3">
    <property type="entry name" value="DNA-DIRECTED DNA POLYMERASE"/>
    <property type="match status" value="1"/>
</dbReference>
<keyword evidence="9" id="KW-0479">Metal-binding</keyword>
<evidence type="ECO:0000313" key="11">
    <source>
        <dbReference type="EMBL" id="CAH3145447.1"/>
    </source>
</evidence>